<name>A0A315Z731_SEDFL</name>
<dbReference type="Gene3D" id="3.50.50.60">
    <property type="entry name" value="FAD/NAD(P)-binding domain"/>
    <property type="match status" value="1"/>
</dbReference>
<gene>
    <name evidence="2" type="ORF">BC781_105201</name>
</gene>
<proteinExistence type="predicted"/>
<dbReference type="PANTHER" id="PTHR42685:SF22">
    <property type="entry name" value="CONDITIONED MEDIUM FACTOR RECEPTOR 1"/>
    <property type="match status" value="1"/>
</dbReference>
<protein>
    <submittedName>
        <fullName evidence="2">Flavin-dependent dehydrogenase</fullName>
    </submittedName>
</protein>
<organism evidence="2 3">
    <name type="scientific">Sediminitomix flava</name>
    <dbReference type="NCBI Taxonomy" id="379075"/>
    <lineage>
        <taxon>Bacteria</taxon>
        <taxon>Pseudomonadati</taxon>
        <taxon>Bacteroidota</taxon>
        <taxon>Cytophagia</taxon>
        <taxon>Cytophagales</taxon>
        <taxon>Flammeovirgaceae</taxon>
        <taxon>Sediminitomix</taxon>
    </lineage>
</organism>
<evidence type="ECO:0000313" key="3">
    <source>
        <dbReference type="Proteomes" id="UP000245535"/>
    </source>
</evidence>
<dbReference type="Proteomes" id="UP000245535">
    <property type="component" value="Unassembled WGS sequence"/>
</dbReference>
<evidence type="ECO:0000313" key="2">
    <source>
        <dbReference type="EMBL" id="PWJ40133.1"/>
    </source>
</evidence>
<reference evidence="2 3" key="1">
    <citation type="submission" date="2018-03" db="EMBL/GenBank/DDBJ databases">
        <title>Genomic Encyclopedia of Archaeal and Bacterial Type Strains, Phase II (KMG-II): from individual species to whole genera.</title>
        <authorList>
            <person name="Goeker M."/>
        </authorList>
    </citation>
    <scope>NUCLEOTIDE SEQUENCE [LARGE SCALE GENOMIC DNA]</scope>
    <source>
        <strain evidence="2 3">DSM 28229</strain>
    </source>
</reference>
<dbReference type="Pfam" id="PF08491">
    <property type="entry name" value="SE"/>
    <property type="match status" value="1"/>
</dbReference>
<dbReference type="SUPFAM" id="SSF51905">
    <property type="entry name" value="FAD/NAD(P)-binding domain"/>
    <property type="match status" value="1"/>
</dbReference>
<comment type="caution">
    <text evidence="2">The sequence shown here is derived from an EMBL/GenBank/DDBJ whole genome shotgun (WGS) entry which is preliminary data.</text>
</comment>
<dbReference type="RefSeq" id="WP_109620586.1">
    <property type="nucleotide sequence ID" value="NZ_QGDO01000005.1"/>
</dbReference>
<feature type="domain" description="Squalene epoxidase" evidence="1">
    <location>
        <begin position="236"/>
        <end position="323"/>
    </location>
</feature>
<dbReference type="InterPro" id="IPR050407">
    <property type="entry name" value="Geranylgeranyl_reductase"/>
</dbReference>
<sequence>MNAHISIIGGGLSGLCCAIHLKLLGHDVQVFEKSSYPRHKVCGEYLSLEVLPYLNQLGLELTNYELPIIDRLQVSGINGIKLKSKLPLGAIGISRYLLEELLYRRALELHIPILTNCKIDNIKKVDNQFELTHKTQTFKTNISIIAAGRKSIFDRLLNRKAFEIKSPFVGIKYHLSSNLEIPSNLISLHNFRGGYAGISQIEDGKFNFCYLVHQNKLKASNSIRELEEVVLKENPELKSILDNSTSLFKTPLTVQNVSFSAKSSVENGIYFLGDSAGSIAPLCGNGMAMAIHSAKLLADALHKKDLYTENSYQEKWRKSFKTRLKIGQHFQKLLGQNTVTNLSLRAIKILPQRVFENIISLTHGNEFRSEFLDIQQHTSYEKVDSNTY</sequence>
<dbReference type="GO" id="GO:0050660">
    <property type="term" value="F:flavin adenine dinucleotide binding"/>
    <property type="evidence" value="ECO:0007669"/>
    <property type="project" value="InterPro"/>
</dbReference>
<accession>A0A315Z731</accession>
<evidence type="ECO:0000259" key="1">
    <source>
        <dbReference type="Pfam" id="PF08491"/>
    </source>
</evidence>
<dbReference type="AlphaFoldDB" id="A0A315Z731"/>
<dbReference type="GO" id="GO:0004506">
    <property type="term" value="F:squalene monooxygenase activity"/>
    <property type="evidence" value="ECO:0007669"/>
    <property type="project" value="InterPro"/>
</dbReference>
<dbReference type="OrthoDB" id="1142316at2"/>
<dbReference type="GO" id="GO:0016020">
    <property type="term" value="C:membrane"/>
    <property type="evidence" value="ECO:0007669"/>
    <property type="project" value="InterPro"/>
</dbReference>
<dbReference type="EMBL" id="QGDO01000005">
    <property type="protein sequence ID" value="PWJ40133.1"/>
    <property type="molecule type" value="Genomic_DNA"/>
</dbReference>
<keyword evidence="3" id="KW-1185">Reference proteome</keyword>
<dbReference type="InterPro" id="IPR036188">
    <property type="entry name" value="FAD/NAD-bd_sf"/>
</dbReference>
<dbReference type="Pfam" id="PF13450">
    <property type="entry name" value="NAD_binding_8"/>
    <property type="match status" value="1"/>
</dbReference>
<dbReference type="PRINTS" id="PR00420">
    <property type="entry name" value="RNGMNOXGNASE"/>
</dbReference>
<dbReference type="InterPro" id="IPR013698">
    <property type="entry name" value="Squalene_epoxidase"/>
</dbReference>
<dbReference type="PANTHER" id="PTHR42685">
    <property type="entry name" value="GERANYLGERANYL DIPHOSPHATE REDUCTASE"/>
    <property type="match status" value="1"/>
</dbReference>